<accession>A0ACB0JL77</accession>
<protein>
    <submittedName>
        <fullName evidence="1">Uncharacterized protein</fullName>
    </submittedName>
</protein>
<gene>
    <name evidence="1" type="ORF">MILVUS5_LOCUS13407</name>
</gene>
<keyword evidence="2" id="KW-1185">Reference proteome</keyword>
<evidence type="ECO:0000313" key="1">
    <source>
        <dbReference type="EMBL" id="CAJ2644352.1"/>
    </source>
</evidence>
<organism evidence="1 2">
    <name type="scientific">Trifolium pratense</name>
    <name type="common">Red clover</name>
    <dbReference type="NCBI Taxonomy" id="57577"/>
    <lineage>
        <taxon>Eukaryota</taxon>
        <taxon>Viridiplantae</taxon>
        <taxon>Streptophyta</taxon>
        <taxon>Embryophyta</taxon>
        <taxon>Tracheophyta</taxon>
        <taxon>Spermatophyta</taxon>
        <taxon>Magnoliopsida</taxon>
        <taxon>eudicotyledons</taxon>
        <taxon>Gunneridae</taxon>
        <taxon>Pentapetalae</taxon>
        <taxon>rosids</taxon>
        <taxon>fabids</taxon>
        <taxon>Fabales</taxon>
        <taxon>Fabaceae</taxon>
        <taxon>Papilionoideae</taxon>
        <taxon>50 kb inversion clade</taxon>
        <taxon>NPAAA clade</taxon>
        <taxon>Hologalegina</taxon>
        <taxon>IRL clade</taxon>
        <taxon>Trifolieae</taxon>
        <taxon>Trifolium</taxon>
    </lineage>
</organism>
<sequence>MVVCGLHNHVLNKELEGQLVVGRLKPGEKEVLAEMTRNLVSPKNIISTSKERNPNNVSNIKQVYTVRHRLKLAARGPITRSEMQQLLKCLKDNNYVFKVRTVGGSIIIQDIFFSHPKSVNLFNSFPNVLLMDATYKTNGYNMPLFEIVGVMSTEKTFGVGFAFLSNEKEDNYTWP</sequence>
<proteinExistence type="predicted"/>
<comment type="caution">
    <text evidence="1">The sequence shown here is derived from an EMBL/GenBank/DDBJ whole genome shotgun (WGS) entry which is preliminary data.</text>
</comment>
<reference evidence="1" key="1">
    <citation type="submission" date="2023-10" db="EMBL/GenBank/DDBJ databases">
        <authorList>
            <person name="Rodriguez Cubillos JULIANA M."/>
            <person name="De Vega J."/>
        </authorList>
    </citation>
    <scope>NUCLEOTIDE SEQUENCE</scope>
</reference>
<dbReference type="EMBL" id="CASHSV030000034">
    <property type="protein sequence ID" value="CAJ2644352.1"/>
    <property type="molecule type" value="Genomic_DNA"/>
</dbReference>
<evidence type="ECO:0000313" key="2">
    <source>
        <dbReference type="Proteomes" id="UP001177021"/>
    </source>
</evidence>
<name>A0ACB0JL77_TRIPR</name>
<dbReference type="Proteomes" id="UP001177021">
    <property type="component" value="Unassembled WGS sequence"/>
</dbReference>